<reference evidence="1" key="1">
    <citation type="submission" date="2020-11" db="EMBL/GenBank/DDBJ databases">
        <authorList>
            <consortium name="DOE Joint Genome Institute"/>
            <person name="Ahrendt S."/>
            <person name="Riley R."/>
            <person name="Andreopoulos W."/>
            <person name="Labutti K."/>
            <person name="Pangilinan J."/>
            <person name="Ruiz-Duenas F.J."/>
            <person name="Barrasa J.M."/>
            <person name="Sanchez-Garcia M."/>
            <person name="Camarero S."/>
            <person name="Miyauchi S."/>
            <person name="Serrano A."/>
            <person name="Linde D."/>
            <person name="Babiker R."/>
            <person name="Drula E."/>
            <person name="Ayuso-Fernandez I."/>
            <person name="Pacheco R."/>
            <person name="Padilla G."/>
            <person name="Ferreira P."/>
            <person name="Barriuso J."/>
            <person name="Kellner H."/>
            <person name="Castanera R."/>
            <person name="Alfaro M."/>
            <person name="Ramirez L."/>
            <person name="Pisabarro A.G."/>
            <person name="Kuo A."/>
            <person name="Tritt A."/>
            <person name="Lipzen A."/>
            <person name="He G."/>
            <person name="Yan M."/>
            <person name="Ng V."/>
            <person name="Cullen D."/>
            <person name="Martin F."/>
            <person name="Rosso M.-N."/>
            <person name="Henrissat B."/>
            <person name="Hibbett D."/>
            <person name="Martinez A.T."/>
            <person name="Grigoriev I.V."/>
        </authorList>
    </citation>
    <scope>NUCLEOTIDE SEQUENCE</scope>
    <source>
        <strain evidence="1">MF-IS2</strain>
    </source>
</reference>
<evidence type="ECO:0000313" key="1">
    <source>
        <dbReference type="EMBL" id="KAF9453374.1"/>
    </source>
</evidence>
<dbReference type="EMBL" id="MU151062">
    <property type="protein sequence ID" value="KAF9453374.1"/>
    <property type="molecule type" value="Genomic_DNA"/>
</dbReference>
<organism evidence="1 2">
    <name type="scientific">Macrolepiota fuliginosa MF-IS2</name>
    <dbReference type="NCBI Taxonomy" id="1400762"/>
    <lineage>
        <taxon>Eukaryota</taxon>
        <taxon>Fungi</taxon>
        <taxon>Dikarya</taxon>
        <taxon>Basidiomycota</taxon>
        <taxon>Agaricomycotina</taxon>
        <taxon>Agaricomycetes</taxon>
        <taxon>Agaricomycetidae</taxon>
        <taxon>Agaricales</taxon>
        <taxon>Agaricineae</taxon>
        <taxon>Agaricaceae</taxon>
        <taxon>Macrolepiota</taxon>
    </lineage>
</organism>
<comment type="caution">
    <text evidence="1">The sequence shown here is derived from an EMBL/GenBank/DDBJ whole genome shotgun (WGS) entry which is preliminary data.</text>
</comment>
<proteinExistence type="predicted"/>
<accession>A0A9P5XMT0</accession>
<dbReference type="Proteomes" id="UP000807342">
    <property type="component" value="Unassembled WGS sequence"/>
</dbReference>
<evidence type="ECO:0000313" key="2">
    <source>
        <dbReference type="Proteomes" id="UP000807342"/>
    </source>
</evidence>
<gene>
    <name evidence="1" type="ORF">P691DRAFT_781362</name>
</gene>
<protein>
    <submittedName>
        <fullName evidence="1">Uncharacterized protein</fullName>
    </submittedName>
</protein>
<dbReference type="AlphaFoldDB" id="A0A9P5XMT0"/>
<sequence length="232" mass="25733">MVLRAFSTAGFHSLAPAPVLERGMCAGLSPRVSGYWIIELGTRTLLLDIGTEVVSAPPICSVLSMGGASRVLAEGRSEKLRAPGIEVVIERIYGRDVKRLRTPKCGNLCALVSNNGTYVPPRSKVYENMMPNGRRIGYIAVFPEDRQRVRCWYPFGRMRKDILGLDVLIGLGRPDFCDLSVVFWAVRRWGFVDQLVVAFNVPSLVVFWLPAIDDPTFIGTRDDPRATNGPHD</sequence>
<name>A0A9P5XMT0_9AGAR</name>
<keyword evidence="2" id="KW-1185">Reference proteome</keyword>